<gene>
    <name evidence="1" type="ORF">A7J05_23870</name>
    <name evidence="2" type="ORF">I8755_13450</name>
</gene>
<organism evidence="2 4">
    <name type="scientific">Streptomyces alfalfae</name>
    <dbReference type="NCBI Taxonomy" id="1642299"/>
    <lineage>
        <taxon>Bacteria</taxon>
        <taxon>Bacillati</taxon>
        <taxon>Actinomycetota</taxon>
        <taxon>Actinomycetes</taxon>
        <taxon>Kitasatosporales</taxon>
        <taxon>Streptomycetaceae</taxon>
        <taxon>Streptomyces</taxon>
    </lineage>
</organism>
<dbReference type="EMBL" id="CP065959">
    <property type="protein sequence ID" value="QQC89312.1"/>
    <property type="molecule type" value="Genomic_DNA"/>
</dbReference>
<dbReference type="RefSeq" id="WP_076686345.1">
    <property type="nucleotide sequence ID" value="NZ_CP015588.1"/>
</dbReference>
<reference evidence="1 3" key="1">
    <citation type="submission" date="2016-05" db="EMBL/GenBank/DDBJ databases">
        <authorList>
            <person name="Gu J."/>
        </authorList>
    </citation>
    <scope>NUCLEOTIDE SEQUENCE [LARGE SCALE GENOMIC DNA]</scope>
    <source>
        <strain evidence="1 3">ACCC40021</strain>
    </source>
</reference>
<accession>A0A1P8TL53</accession>
<name>A0A1P8TL53_9ACTN</name>
<dbReference type="OrthoDB" id="4237994at2"/>
<reference evidence="2 4" key="2">
    <citation type="submission" date="2020-12" db="EMBL/GenBank/DDBJ databases">
        <title>Identification and biosynthesis of polyene macrolides produced by Streptomyces alfalfae Men-myco-93-63.</title>
        <authorList>
            <person name="Liu D."/>
            <person name="Li Y."/>
            <person name="Liu L."/>
            <person name="Han X."/>
            <person name="Shen F."/>
        </authorList>
    </citation>
    <scope>NUCLEOTIDE SEQUENCE [LARGE SCALE GENOMIC DNA]</scope>
    <source>
        <strain evidence="2 4">Men-myco-93-63</strain>
    </source>
</reference>
<dbReference type="EMBL" id="CP015588">
    <property type="protein sequence ID" value="APY88318.1"/>
    <property type="molecule type" value="Genomic_DNA"/>
</dbReference>
<dbReference type="AlphaFoldDB" id="A0A1P8TL53"/>
<dbReference type="Proteomes" id="UP000187191">
    <property type="component" value="Chromosome"/>
</dbReference>
<dbReference type="KEGG" id="ssia:A7J05_23870"/>
<evidence type="ECO:0000313" key="1">
    <source>
        <dbReference type="EMBL" id="APY88318.1"/>
    </source>
</evidence>
<protein>
    <submittedName>
        <fullName evidence="2">Uncharacterized protein</fullName>
    </submittedName>
</protein>
<dbReference type="Proteomes" id="UP000596130">
    <property type="component" value="Chromosome"/>
</dbReference>
<evidence type="ECO:0000313" key="3">
    <source>
        <dbReference type="Proteomes" id="UP000187191"/>
    </source>
</evidence>
<proteinExistence type="predicted"/>
<sequence length="68" mass="7949">MVDEKHCPTCRQLHLFRRVTPAEEVHIAREVGVAEARGFWRCTNPGCLWVQPYHVQKRGFELPKETFG</sequence>
<keyword evidence="3" id="KW-1185">Reference proteome</keyword>
<evidence type="ECO:0000313" key="2">
    <source>
        <dbReference type="EMBL" id="QQC89312.1"/>
    </source>
</evidence>
<evidence type="ECO:0000313" key="4">
    <source>
        <dbReference type="Proteomes" id="UP000596130"/>
    </source>
</evidence>